<evidence type="ECO:0000256" key="6">
    <source>
        <dbReference type="ARBA" id="ARBA00022777"/>
    </source>
</evidence>
<proteinExistence type="predicted"/>
<feature type="domain" description="PAS" evidence="10">
    <location>
        <begin position="524"/>
        <end position="594"/>
    </location>
</feature>
<keyword evidence="7" id="KW-0067">ATP-binding</keyword>
<dbReference type="InterPro" id="IPR003018">
    <property type="entry name" value="GAF"/>
</dbReference>
<dbReference type="SUPFAM" id="SSF55874">
    <property type="entry name" value="ATPase domain of HSP90 chaperone/DNA topoisomerase II/histidine kinase"/>
    <property type="match status" value="1"/>
</dbReference>
<dbReference type="Gene3D" id="1.10.287.130">
    <property type="match status" value="1"/>
</dbReference>
<dbReference type="Pfam" id="PF08448">
    <property type="entry name" value="PAS_4"/>
    <property type="match status" value="2"/>
</dbReference>
<dbReference type="Pfam" id="PF02518">
    <property type="entry name" value="HATPase_c"/>
    <property type="match status" value="1"/>
</dbReference>
<sequence length="1126" mass="127430">MTVKDSLPSNEIDRLHALQRYDILDTSPEQAFDDLTRLAAQICQTPTALISLVDAERQWFKSQVGLTIPETPRHIAFCDRAIAERHLLIVPDACQDERFVDNPLVTGEPKIRFYAGAPLVTSDNFALGTLCAIDYVPRELSPQQLEALEILARQVMTQLELRRNFIDLQQAHQQQRQTEFALRQSQERYRDLFENANDLIQSVTPDGRFIYVNRAWKETLGYSEAELAELKIYDIIHPDSLCHCLEVFGRIMAGEKFAQVETIFVTKQGEKIWVEGSINCQFVESQPTATRGIFRNISDRKAAELALHDAYCQLETKVADRTAELVSINQQLHSEMVERHRAEAEVRLLQKIAQAIGDAQNFHAALGVALRQICEFTGWSYGEAWIPSAENDILQSSPAWYGKHYNVTNFRSSSKKFKFSPGVGLIGHVWRSQQPHWVPSLEDETEMAIVRSHLARAAGLKASLAIPIVADRAANRSEVLAVIAFFMSESCTEDKHQVEIVSTVATQLGGLMQRKRAEEGLHDSESRYRAVVKQTAEGICLVDIETKRILEANDAFARFLGYAPERLLQLTLYDIFAGDRLTIDRNAQRALRGKNLFLGEVPHHRSNESVAYAEVHLNSIFYGGKEVFCIVAHDVTERQQVQEALRQSEERLQAILDNSTALIYVKDLEGKYLTINSWYGILFHLDRTEAIGKTDYEIFPPEIAEVLRTNDRQVLETKSALDWEEVLPHDDGLHTYLSVKFPLFNAAGEPYAVGGISTDITERKRAEEALRSSLATNRALINAIPDLMFRMNGDGIFVNYKVSKAEELIVPPDRFLGRRIDEVLPPEIAQPTMYYIQQALATGELQIFEYQLYTEDELRDYEARIVVSAENEVMAIVRNITDRKRTEAEMQHTLAKEKELSELKSRFVTMTSHEFRTPLTTILSSAELMEDFGSQWAEEKKLLHLRRIVTTVKHMNQLLDDVLLIGKAEAGKLECNPIELDIVQFCRELVEEMQMITDSHTIHLNSQCESSEVALDEKLLRHILINLLSNAIKYSPTSSIVSFNLNVDAKKVIFQVQDRGIGIPKIDREQLFQSFYRASNVGTISGTGLGLAIVKRAVDLHCGNITVESEVGVGTTFIVSLPYESS</sequence>
<dbReference type="InterPro" id="IPR003594">
    <property type="entry name" value="HATPase_dom"/>
</dbReference>
<dbReference type="PROSITE" id="PS50109">
    <property type="entry name" value="HIS_KIN"/>
    <property type="match status" value="1"/>
</dbReference>
<dbReference type="SUPFAM" id="SSF55781">
    <property type="entry name" value="GAF domain-like"/>
    <property type="match status" value="2"/>
</dbReference>
<dbReference type="AlphaFoldDB" id="A0AB37USP1"/>
<dbReference type="PROSITE" id="PS50113">
    <property type="entry name" value="PAC"/>
    <property type="match status" value="1"/>
</dbReference>
<keyword evidence="8" id="KW-0902">Two-component regulatory system</keyword>
<dbReference type="PRINTS" id="PR00344">
    <property type="entry name" value="BCTRLSENSOR"/>
</dbReference>
<dbReference type="Gene3D" id="3.30.565.10">
    <property type="entry name" value="Histidine kinase-like ATPase, C-terminal domain"/>
    <property type="match status" value="1"/>
</dbReference>
<dbReference type="PROSITE" id="PS50112">
    <property type="entry name" value="PAS"/>
    <property type="match status" value="3"/>
</dbReference>
<dbReference type="PANTHER" id="PTHR43304">
    <property type="entry name" value="PHYTOCHROME-LIKE PROTEIN CPH1"/>
    <property type="match status" value="1"/>
</dbReference>
<comment type="catalytic activity">
    <reaction evidence="1">
        <text>ATP + protein L-histidine = ADP + protein N-phospho-L-histidine.</text>
        <dbReference type="EC" id="2.7.13.3"/>
    </reaction>
</comment>
<dbReference type="Pfam" id="PF01590">
    <property type="entry name" value="GAF"/>
    <property type="match status" value="1"/>
</dbReference>
<dbReference type="InterPro" id="IPR052162">
    <property type="entry name" value="Sensor_kinase/Photoreceptor"/>
</dbReference>
<keyword evidence="4" id="KW-0808">Transferase</keyword>
<dbReference type="FunFam" id="3.30.565.10:FF:000037">
    <property type="entry name" value="Hybrid sensor histidine kinase/response regulator"/>
    <property type="match status" value="1"/>
</dbReference>
<dbReference type="GO" id="GO:0005524">
    <property type="term" value="F:ATP binding"/>
    <property type="evidence" value="ECO:0007669"/>
    <property type="project" value="UniProtKB-KW"/>
</dbReference>
<evidence type="ECO:0000313" key="12">
    <source>
        <dbReference type="EMBL" id="RUT14291.1"/>
    </source>
</evidence>
<dbReference type="GO" id="GO:0000155">
    <property type="term" value="F:phosphorelay sensor kinase activity"/>
    <property type="evidence" value="ECO:0007669"/>
    <property type="project" value="InterPro"/>
</dbReference>
<keyword evidence="6" id="KW-0418">Kinase</keyword>
<protein>
    <recommendedName>
        <fullName evidence="2">histidine kinase</fullName>
        <ecNumber evidence="2">2.7.13.3</ecNumber>
    </recommendedName>
</protein>
<dbReference type="Pfam" id="PF13426">
    <property type="entry name" value="PAS_9"/>
    <property type="match status" value="1"/>
</dbReference>
<feature type="domain" description="PAS" evidence="10">
    <location>
        <begin position="185"/>
        <end position="255"/>
    </location>
</feature>
<dbReference type="InterPro" id="IPR013767">
    <property type="entry name" value="PAS_fold"/>
</dbReference>
<evidence type="ECO:0000259" key="11">
    <source>
        <dbReference type="PROSITE" id="PS50113"/>
    </source>
</evidence>
<evidence type="ECO:0000256" key="8">
    <source>
        <dbReference type="ARBA" id="ARBA00023012"/>
    </source>
</evidence>
<evidence type="ECO:0000256" key="4">
    <source>
        <dbReference type="ARBA" id="ARBA00022679"/>
    </source>
</evidence>
<dbReference type="InterPro" id="IPR000014">
    <property type="entry name" value="PAS"/>
</dbReference>
<evidence type="ECO:0000256" key="3">
    <source>
        <dbReference type="ARBA" id="ARBA00022553"/>
    </source>
</evidence>
<evidence type="ECO:0000313" key="13">
    <source>
        <dbReference type="Proteomes" id="UP000282574"/>
    </source>
</evidence>
<dbReference type="InterPro" id="IPR000700">
    <property type="entry name" value="PAS-assoc_C"/>
</dbReference>
<keyword evidence="5" id="KW-0547">Nucleotide-binding</keyword>
<keyword evidence="13" id="KW-1185">Reference proteome</keyword>
<feature type="domain" description="PAS" evidence="10">
    <location>
        <begin position="648"/>
        <end position="718"/>
    </location>
</feature>
<dbReference type="Proteomes" id="UP000282574">
    <property type="component" value="Unassembled WGS sequence"/>
</dbReference>
<accession>A0AB37USP1</accession>
<dbReference type="SUPFAM" id="SSF55785">
    <property type="entry name" value="PYP-like sensor domain (PAS domain)"/>
    <property type="match status" value="4"/>
</dbReference>
<evidence type="ECO:0000256" key="5">
    <source>
        <dbReference type="ARBA" id="ARBA00022741"/>
    </source>
</evidence>
<dbReference type="CDD" id="cd00130">
    <property type="entry name" value="PAS"/>
    <property type="match status" value="3"/>
</dbReference>
<dbReference type="EMBL" id="RSCK01000002">
    <property type="protein sequence ID" value="RUT14291.1"/>
    <property type="molecule type" value="Genomic_DNA"/>
</dbReference>
<dbReference type="NCBIfam" id="TIGR00229">
    <property type="entry name" value="sensory_box"/>
    <property type="match status" value="3"/>
</dbReference>
<dbReference type="EC" id="2.7.13.3" evidence="2"/>
<dbReference type="Gene3D" id="3.30.450.40">
    <property type="match status" value="2"/>
</dbReference>
<dbReference type="GO" id="GO:0006355">
    <property type="term" value="P:regulation of DNA-templated transcription"/>
    <property type="evidence" value="ECO:0007669"/>
    <property type="project" value="InterPro"/>
</dbReference>
<dbReference type="PANTHER" id="PTHR43304:SF1">
    <property type="entry name" value="PAC DOMAIN-CONTAINING PROTEIN"/>
    <property type="match status" value="1"/>
</dbReference>
<dbReference type="InterPro" id="IPR035965">
    <property type="entry name" value="PAS-like_dom_sf"/>
</dbReference>
<comment type="caution">
    <text evidence="12">The sequence shown here is derived from an EMBL/GenBank/DDBJ whole genome shotgun (WGS) entry which is preliminary data.</text>
</comment>
<feature type="domain" description="PAC" evidence="11">
    <location>
        <begin position="721"/>
        <end position="772"/>
    </location>
</feature>
<dbReference type="Pfam" id="PF00989">
    <property type="entry name" value="PAS"/>
    <property type="match status" value="1"/>
</dbReference>
<dbReference type="InterPro" id="IPR036890">
    <property type="entry name" value="HATPase_C_sf"/>
</dbReference>
<evidence type="ECO:0000259" key="10">
    <source>
        <dbReference type="PROSITE" id="PS50112"/>
    </source>
</evidence>
<organism evidence="12 13">
    <name type="scientific">Chroococcidiopsis cubana SAG 39.79</name>
    <dbReference type="NCBI Taxonomy" id="388085"/>
    <lineage>
        <taxon>Bacteria</taxon>
        <taxon>Bacillati</taxon>
        <taxon>Cyanobacteriota</taxon>
        <taxon>Cyanophyceae</taxon>
        <taxon>Chroococcidiopsidales</taxon>
        <taxon>Chroococcidiopsidaceae</taxon>
        <taxon>Chroococcidiopsis</taxon>
    </lineage>
</organism>
<dbReference type="Pfam" id="PF00512">
    <property type="entry name" value="HisKA"/>
    <property type="match status" value="1"/>
</dbReference>
<dbReference type="SUPFAM" id="SSF47384">
    <property type="entry name" value="Homodimeric domain of signal transducing histidine kinase"/>
    <property type="match status" value="1"/>
</dbReference>
<dbReference type="CDD" id="cd00082">
    <property type="entry name" value="HisKA"/>
    <property type="match status" value="1"/>
</dbReference>
<evidence type="ECO:0000259" key="9">
    <source>
        <dbReference type="PROSITE" id="PS50109"/>
    </source>
</evidence>
<dbReference type="CDD" id="cd00075">
    <property type="entry name" value="HATPase"/>
    <property type="match status" value="1"/>
</dbReference>
<dbReference type="InterPro" id="IPR003661">
    <property type="entry name" value="HisK_dim/P_dom"/>
</dbReference>
<dbReference type="Gene3D" id="3.30.450.20">
    <property type="entry name" value="PAS domain"/>
    <property type="match status" value="4"/>
</dbReference>
<dbReference type="SMART" id="SM00387">
    <property type="entry name" value="HATPase_c"/>
    <property type="match status" value="1"/>
</dbReference>
<dbReference type="InterPro" id="IPR005467">
    <property type="entry name" value="His_kinase_dom"/>
</dbReference>
<dbReference type="SMART" id="SM00065">
    <property type="entry name" value="GAF"/>
    <property type="match status" value="2"/>
</dbReference>
<dbReference type="InterPro" id="IPR029016">
    <property type="entry name" value="GAF-like_dom_sf"/>
</dbReference>
<evidence type="ECO:0000256" key="2">
    <source>
        <dbReference type="ARBA" id="ARBA00012438"/>
    </source>
</evidence>
<dbReference type="InterPro" id="IPR004358">
    <property type="entry name" value="Sig_transdc_His_kin-like_C"/>
</dbReference>
<keyword evidence="3" id="KW-0597">Phosphoprotein</keyword>
<dbReference type="InterPro" id="IPR036097">
    <property type="entry name" value="HisK_dim/P_sf"/>
</dbReference>
<evidence type="ECO:0000256" key="1">
    <source>
        <dbReference type="ARBA" id="ARBA00000085"/>
    </source>
</evidence>
<gene>
    <name evidence="12" type="ORF">DSM107010_03220</name>
</gene>
<dbReference type="SMART" id="SM00091">
    <property type="entry name" value="PAS"/>
    <property type="match status" value="4"/>
</dbReference>
<feature type="domain" description="Histidine kinase" evidence="9">
    <location>
        <begin position="910"/>
        <end position="1125"/>
    </location>
</feature>
<dbReference type="InterPro" id="IPR013656">
    <property type="entry name" value="PAS_4"/>
</dbReference>
<reference evidence="12 13" key="1">
    <citation type="journal article" date="2019" name="Genome Biol. Evol.">
        <title>Day and night: Metabolic profiles and evolutionary relationships of six axenic non-marine cyanobacteria.</title>
        <authorList>
            <person name="Will S.E."/>
            <person name="Henke P."/>
            <person name="Boedeker C."/>
            <person name="Huang S."/>
            <person name="Brinkmann H."/>
            <person name="Rohde M."/>
            <person name="Jarek M."/>
            <person name="Friedl T."/>
            <person name="Seufert S."/>
            <person name="Schumacher M."/>
            <person name="Overmann J."/>
            <person name="Neumann-Schaal M."/>
            <person name="Petersen J."/>
        </authorList>
    </citation>
    <scope>NUCLEOTIDE SEQUENCE [LARGE SCALE GENOMIC DNA]</scope>
    <source>
        <strain evidence="12 13">SAG 39.79</strain>
    </source>
</reference>
<dbReference type="SMART" id="SM00388">
    <property type="entry name" value="HisKA"/>
    <property type="match status" value="1"/>
</dbReference>
<evidence type="ECO:0000256" key="7">
    <source>
        <dbReference type="ARBA" id="ARBA00022840"/>
    </source>
</evidence>
<name>A0AB37USP1_9CYAN</name>
<dbReference type="Pfam" id="PF13185">
    <property type="entry name" value="GAF_2"/>
    <property type="match status" value="1"/>
</dbReference>